<dbReference type="AlphaFoldDB" id="A0A0D2MWE7"/>
<evidence type="ECO:0000313" key="4">
    <source>
        <dbReference type="Proteomes" id="UP000054498"/>
    </source>
</evidence>
<dbReference type="Proteomes" id="UP000054498">
    <property type="component" value="Unassembled WGS sequence"/>
</dbReference>
<dbReference type="GO" id="GO:0003723">
    <property type="term" value="F:RNA binding"/>
    <property type="evidence" value="ECO:0007669"/>
    <property type="project" value="UniProtKB-UniRule"/>
</dbReference>
<dbReference type="RefSeq" id="XP_013897620.1">
    <property type="nucleotide sequence ID" value="XM_014042166.1"/>
</dbReference>
<dbReference type="InterPro" id="IPR000504">
    <property type="entry name" value="RRM_dom"/>
</dbReference>
<protein>
    <recommendedName>
        <fullName evidence="2">RRM domain-containing protein</fullName>
    </recommendedName>
</protein>
<dbReference type="InterPro" id="IPR012677">
    <property type="entry name" value="Nucleotide-bd_a/b_plait_sf"/>
</dbReference>
<keyword evidence="4" id="KW-1185">Reference proteome</keyword>
<reference evidence="3 4" key="1">
    <citation type="journal article" date="2013" name="BMC Genomics">
        <title>Reconstruction of the lipid metabolism for the microalga Monoraphidium neglectum from its genome sequence reveals characteristics suitable for biofuel production.</title>
        <authorList>
            <person name="Bogen C."/>
            <person name="Al-Dilaimi A."/>
            <person name="Albersmeier A."/>
            <person name="Wichmann J."/>
            <person name="Grundmann M."/>
            <person name="Rupp O."/>
            <person name="Lauersen K.J."/>
            <person name="Blifernez-Klassen O."/>
            <person name="Kalinowski J."/>
            <person name="Goesmann A."/>
            <person name="Mussgnug J.H."/>
            <person name="Kruse O."/>
        </authorList>
    </citation>
    <scope>NUCLEOTIDE SEQUENCE [LARGE SCALE GENOMIC DNA]</scope>
    <source>
        <strain evidence="3 4">SAG 48.87</strain>
    </source>
</reference>
<keyword evidence="1" id="KW-0694">RNA-binding</keyword>
<dbReference type="SMART" id="SM00360">
    <property type="entry name" value="RRM"/>
    <property type="match status" value="1"/>
</dbReference>
<organism evidence="3 4">
    <name type="scientific">Monoraphidium neglectum</name>
    <dbReference type="NCBI Taxonomy" id="145388"/>
    <lineage>
        <taxon>Eukaryota</taxon>
        <taxon>Viridiplantae</taxon>
        <taxon>Chlorophyta</taxon>
        <taxon>core chlorophytes</taxon>
        <taxon>Chlorophyceae</taxon>
        <taxon>CS clade</taxon>
        <taxon>Sphaeropleales</taxon>
        <taxon>Selenastraceae</taxon>
        <taxon>Monoraphidium</taxon>
    </lineage>
</organism>
<dbReference type="OrthoDB" id="542367at2759"/>
<dbReference type="PROSITE" id="PS50102">
    <property type="entry name" value="RRM"/>
    <property type="match status" value="1"/>
</dbReference>
<proteinExistence type="predicted"/>
<sequence length="285" mass="27717">MQVFFAKCAPSASPEAVAQVFGTFGAVEEINLFRSWPSAKASRGCGLVVMATPEGAAAAIRGLHRNFKWDGVAGPMVAERCCASRLGLKAAAAQQGAARARGTGATGGAGGAGGTGGARRVALGGGGGAWASRAVAAAAAPPLGGAAAAAAHGTGGVLESGPLLATPGSGPLCALPVPSFQLQWAEQEAPAHQPGEQPARQRPLLCMPLSLQSPEQVQLVLIHAASLSALSGAAIWLKPAPGGAPGSGLALSGSPAQLQAAAGLISRLLSATGDGVSSGSDSAWA</sequence>
<dbReference type="InterPro" id="IPR035979">
    <property type="entry name" value="RBD_domain_sf"/>
</dbReference>
<dbReference type="EMBL" id="KK102128">
    <property type="protein sequence ID" value="KIY98600.1"/>
    <property type="molecule type" value="Genomic_DNA"/>
</dbReference>
<dbReference type="KEGG" id="mng:MNEG_9362"/>
<gene>
    <name evidence="3" type="ORF">MNEG_9362</name>
</gene>
<evidence type="ECO:0000313" key="3">
    <source>
        <dbReference type="EMBL" id="KIY98600.1"/>
    </source>
</evidence>
<dbReference type="Pfam" id="PF00076">
    <property type="entry name" value="RRM_1"/>
    <property type="match status" value="1"/>
</dbReference>
<name>A0A0D2MWE7_9CHLO</name>
<accession>A0A0D2MWE7</accession>
<dbReference type="Gene3D" id="3.30.70.330">
    <property type="match status" value="1"/>
</dbReference>
<feature type="domain" description="RRM" evidence="2">
    <location>
        <begin position="1"/>
        <end position="64"/>
    </location>
</feature>
<dbReference type="GeneID" id="25742237"/>
<evidence type="ECO:0000259" key="2">
    <source>
        <dbReference type="PROSITE" id="PS50102"/>
    </source>
</evidence>
<evidence type="ECO:0000256" key="1">
    <source>
        <dbReference type="PROSITE-ProRule" id="PRU00176"/>
    </source>
</evidence>
<dbReference type="SUPFAM" id="SSF54928">
    <property type="entry name" value="RNA-binding domain, RBD"/>
    <property type="match status" value="1"/>
</dbReference>